<keyword evidence="2" id="KW-1185">Reference proteome</keyword>
<accession>A0A1V2EXS9</accession>
<dbReference type="AlphaFoldDB" id="A0A1V2EXS9"/>
<comment type="caution">
    <text evidence="1">The sequence shown here is derived from an EMBL/GenBank/DDBJ whole genome shotgun (WGS) entry which is preliminary data.</text>
</comment>
<evidence type="ECO:0008006" key="3">
    <source>
        <dbReference type="Google" id="ProtNLM"/>
    </source>
</evidence>
<protein>
    <recommendedName>
        <fullName evidence="3">KOW domain-containing protein</fullName>
    </recommendedName>
</protein>
<evidence type="ECO:0000313" key="1">
    <source>
        <dbReference type="EMBL" id="ONF97313.1"/>
    </source>
</evidence>
<proteinExistence type="predicted"/>
<dbReference type="Proteomes" id="UP000188729">
    <property type="component" value="Unassembled WGS sequence"/>
</dbReference>
<dbReference type="RefSeq" id="WP_076743521.1">
    <property type="nucleotide sequence ID" value="NZ_MPSB01000002.1"/>
</dbReference>
<dbReference type="EMBL" id="MPSB01000002">
    <property type="protein sequence ID" value="ONF97313.1"/>
    <property type="molecule type" value="Genomic_DNA"/>
</dbReference>
<organism evidence="1 2">
    <name type="scientific">Sphingomonas jeddahensis</name>
    <dbReference type="NCBI Taxonomy" id="1915074"/>
    <lineage>
        <taxon>Bacteria</taxon>
        <taxon>Pseudomonadati</taxon>
        <taxon>Pseudomonadota</taxon>
        <taxon>Alphaproteobacteria</taxon>
        <taxon>Sphingomonadales</taxon>
        <taxon>Sphingomonadaceae</taxon>
        <taxon>Sphingomonas</taxon>
    </lineage>
</organism>
<reference evidence="1 2" key="1">
    <citation type="submission" date="2016-11" db="EMBL/GenBank/DDBJ databases">
        <title>Genome sequence of Sphingomonas jeddahensis G39.</title>
        <authorList>
            <person name="Poehlein A."/>
            <person name="Wuebbeler J.H."/>
            <person name="Steinbuechel A."/>
            <person name="Daniel R."/>
        </authorList>
    </citation>
    <scope>NUCLEOTIDE SEQUENCE [LARGE SCALE GENOMIC DNA]</scope>
    <source>
        <strain evidence="1 2">G39</strain>
    </source>
</reference>
<evidence type="ECO:0000313" key="2">
    <source>
        <dbReference type="Proteomes" id="UP000188729"/>
    </source>
</evidence>
<name>A0A1V2EXS9_9SPHN</name>
<sequence>MIGYREIAALRAKEEKERERIALAERKAKQPRFDKGQGVRCDEPSFTGLVGHVVEMREGKAVVSFGGPFTFNIASWLLQPDQLSDVPVLAA</sequence>
<gene>
    <name evidence="1" type="ORF">SPHI_07500</name>
</gene>